<dbReference type="AlphaFoldDB" id="A0A8J3CNB9"/>
<dbReference type="Proteomes" id="UP000614287">
    <property type="component" value="Unassembled WGS sequence"/>
</dbReference>
<dbReference type="InterPro" id="IPR005311">
    <property type="entry name" value="PBP_dimer"/>
</dbReference>
<dbReference type="SUPFAM" id="SSF56601">
    <property type="entry name" value="beta-lactamase/transpeptidase-like"/>
    <property type="match status" value="1"/>
</dbReference>
<evidence type="ECO:0000256" key="13">
    <source>
        <dbReference type="ARBA" id="ARBA00023316"/>
    </source>
</evidence>
<keyword evidence="12 14" id="KW-0472">Membrane</keyword>
<keyword evidence="4 14" id="KW-0997">Cell inner membrane</keyword>
<dbReference type="GO" id="GO:0071555">
    <property type="term" value="P:cell wall organization"/>
    <property type="evidence" value="ECO:0007669"/>
    <property type="project" value="UniProtKB-KW"/>
</dbReference>
<dbReference type="SUPFAM" id="SSF56519">
    <property type="entry name" value="Penicillin binding protein dimerisation domain"/>
    <property type="match status" value="1"/>
</dbReference>
<evidence type="ECO:0000256" key="8">
    <source>
        <dbReference type="ARBA" id="ARBA00022801"/>
    </source>
</evidence>
<evidence type="ECO:0000259" key="16">
    <source>
        <dbReference type="Pfam" id="PF00905"/>
    </source>
</evidence>
<keyword evidence="3 14" id="KW-1003">Cell membrane</keyword>
<name>A0A8J3CNB9_9BURK</name>
<keyword evidence="11 14" id="KW-1133">Transmembrane helix</keyword>
<dbReference type="PANTHER" id="PTHR30627">
    <property type="entry name" value="PEPTIDOGLYCAN D,D-TRANSPEPTIDASE"/>
    <property type="match status" value="1"/>
</dbReference>
<dbReference type="InterPro" id="IPR012338">
    <property type="entry name" value="Beta-lactam/transpept-like"/>
</dbReference>
<comment type="function">
    <text evidence="14">Catalyzes cross-linking of the peptidoglycan cell wall.</text>
</comment>
<dbReference type="Gene3D" id="3.30.1390.30">
    <property type="entry name" value="Penicillin-binding protein 2a, domain 3"/>
    <property type="match status" value="1"/>
</dbReference>
<dbReference type="Gene3D" id="3.90.1310.10">
    <property type="entry name" value="Penicillin-binding protein 2a (Domain 2)"/>
    <property type="match status" value="1"/>
</dbReference>
<dbReference type="RefSeq" id="WP_189493598.1">
    <property type="nucleotide sequence ID" value="NZ_BMZG01000009.1"/>
</dbReference>
<dbReference type="GO" id="GO:0006508">
    <property type="term" value="P:proteolysis"/>
    <property type="evidence" value="ECO:0007669"/>
    <property type="project" value="UniProtKB-KW"/>
</dbReference>
<evidence type="ECO:0000256" key="9">
    <source>
        <dbReference type="ARBA" id="ARBA00022960"/>
    </source>
</evidence>
<comment type="pathway">
    <text evidence="14">Cell wall biogenesis; peptidoglycan biosynthesis.</text>
</comment>
<evidence type="ECO:0000259" key="17">
    <source>
        <dbReference type="Pfam" id="PF03717"/>
    </source>
</evidence>
<dbReference type="EMBL" id="BMZG01000009">
    <property type="protein sequence ID" value="GHA77145.1"/>
    <property type="molecule type" value="Genomic_DNA"/>
</dbReference>
<evidence type="ECO:0000256" key="7">
    <source>
        <dbReference type="ARBA" id="ARBA00022692"/>
    </source>
</evidence>
<feature type="region of interest" description="Disordered" evidence="15">
    <location>
        <begin position="620"/>
        <end position="645"/>
    </location>
</feature>
<feature type="domain" description="Penicillin-binding protein transpeptidase" evidence="16">
    <location>
        <begin position="278"/>
        <end position="614"/>
    </location>
</feature>
<evidence type="ECO:0000256" key="10">
    <source>
        <dbReference type="ARBA" id="ARBA00022984"/>
    </source>
</evidence>
<accession>A0A8J3CNB9</accession>
<keyword evidence="13 14" id="KW-0961">Cell wall biogenesis/degradation</keyword>
<dbReference type="Gene3D" id="3.40.710.10">
    <property type="entry name" value="DD-peptidase/beta-lactamase superfamily"/>
    <property type="match status" value="1"/>
</dbReference>
<comment type="catalytic activity">
    <reaction evidence="14">
        <text>Preferential cleavage: (Ac)2-L-Lys-D-Ala-|-D-Ala. Also transpeptidation of peptidyl-alanyl moieties that are N-acyl substituents of D-alanine.</text>
        <dbReference type="EC" id="3.4.16.4"/>
    </reaction>
</comment>
<dbReference type="PROSITE" id="PS51257">
    <property type="entry name" value="PROKAR_LIPOPROTEIN"/>
    <property type="match status" value="1"/>
</dbReference>
<reference evidence="18" key="1">
    <citation type="journal article" date="2014" name="Int. J. Syst. Evol. Microbiol.">
        <title>Complete genome sequence of Corynebacterium casei LMG S-19264T (=DSM 44701T), isolated from a smear-ripened cheese.</title>
        <authorList>
            <consortium name="US DOE Joint Genome Institute (JGI-PGF)"/>
            <person name="Walter F."/>
            <person name="Albersmeier A."/>
            <person name="Kalinowski J."/>
            <person name="Ruckert C."/>
        </authorList>
    </citation>
    <scope>NUCLEOTIDE SEQUENCE</scope>
    <source>
        <strain evidence="18">KCTC 32501</strain>
    </source>
</reference>
<keyword evidence="5 14" id="KW-0121">Carboxypeptidase</keyword>
<dbReference type="InterPro" id="IPR050515">
    <property type="entry name" value="Beta-lactam/transpept"/>
</dbReference>
<dbReference type="InterPro" id="IPR017790">
    <property type="entry name" value="Penicillin-binding_protein_2"/>
</dbReference>
<gene>
    <name evidence="14 18" type="primary">mrdA</name>
    <name evidence="18" type="ORF">GCM10009007_17670</name>
</gene>
<keyword evidence="9 14" id="KW-0133">Cell shape</keyword>
<feature type="active site" description="Acyl-ester intermediate" evidence="14">
    <location>
        <position position="337"/>
    </location>
</feature>
<dbReference type="GO" id="GO:0009002">
    <property type="term" value="F:serine-type D-Ala-D-Ala carboxypeptidase activity"/>
    <property type="evidence" value="ECO:0007669"/>
    <property type="project" value="UniProtKB-UniRule"/>
</dbReference>
<protein>
    <recommendedName>
        <fullName evidence="14">Peptidoglycan D,D-transpeptidase MrdA</fullName>
        <ecNumber evidence="14">3.4.16.4</ecNumber>
    </recommendedName>
    <alternativeName>
        <fullName evidence="14">Penicillin-binding protein 2</fullName>
        <shortName evidence="14">PBP-2</shortName>
    </alternativeName>
</protein>
<dbReference type="GO" id="GO:0008658">
    <property type="term" value="F:penicillin binding"/>
    <property type="evidence" value="ECO:0007669"/>
    <property type="project" value="InterPro"/>
</dbReference>
<evidence type="ECO:0000256" key="6">
    <source>
        <dbReference type="ARBA" id="ARBA00022670"/>
    </source>
</evidence>
<dbReference type="Pfam" id="PF03717">
    <property type="entry name" value="PBP_dimer"/>
    <property type="match status" value="1"/>
</dbReference>
<evidence type="ECO:0000256" key="3">
    <source>
        <dbReference type="ARBA" id="ARBA00022475"/>
    </source>
</evidence>
<evidence type="ECO:0000256" key="15">
    <source>
        <dbReference type="SAM" id="MobiDB-lite"/>
    </source>
</evidence>
<dbReference type="GO" id="GO:0071972">
    <property type="term" value="F:peptidoglycan L,D-transpeptidase activity"/>
    <property type="evidence" value="ECO:0007669"/>
    <property type="project" value="TreeGrafter"/>
</dbReference>
<keyword evidence="8 14" id="KW-0378">Hydrolase</keyword>
<feature type="domain" description="Penicillin-binding protein dimerisation" evidence="17">
    <location>
        <begin position="61"/>
        <end position="245"/>
    </location>
</feature>
<sequence length="645" mass="70611">MKNNLGAATQTQLFRRRLVVANALVLACFSLLVARLVYLQVFSHEEFSQKAESNRISVVPIAPERGEILDRHGVVMARNNPGFSLEITPEDIELINEKENRDDAIARLIGELGQVVPITESDLRKFKKIKEDSQAHDSLPILTKLTPEQVFKLSAVLFRYKGVEIKKRSFRDYPNGNMGVHVMGYIGRINKKDQERLAEENLKDAYHGTTHIGKVGIEQSYEDVLHGKAGYQRLQVMASGRRIDELGEEPAVNGRSLELTIDAHIQSETEKAFGNRRGALVAIEPATGEVLAFVSAPTYDPRLFMDGISTDDWALLSNHEDKPLLNRPLRENYPVGSTYKPFMAIAALHSGVRSADKVIADGGVYTFGGHRYRDSTGGRGHGMVNMFQSIAVSSDVYYYSLAHEMGVDLMHQELSRFGFGQKTGIDLIGEITGILPSKAWYKKRTGKDWSEGQTISLGIGQGENTFTILQLAYATSILANNGVGMKPHLVRSIIGPLANQREIKSPTQIADLQIPAADLDVVRRGMVQVNISGTGRGVFNGLGYAVAGKTGTAQVFSVAQNSTYSASRRNARMTDHSLYIAFAPADNPKIAIAAIVENGGFGAKAAAPIVRRTLEAFNESNAGKRYQPDPTQASAAALTNKKTTP</sequence>
<comment type="subcellular location">
    <subcellularLocation>
        <location evidence="2">Cell membrane</location>
    </subcellularLocation>
    <subcellularLocation>
        <location evidence="1">Membrane</location>
        <topology evidence="1">Single-pass membrane protein</topology>
    </subcellularLocation>
</comment>
<proteinExistence type="inferred from homology"/>
<evidence type="ECO:0000256" key="11">
    <source>
        <dbReference type="ARBA" id="ARBA00022989"/>
    </source>
</evidence>
<dbReference type="InterPro" id="IPR036138">
    <property type="entry name" value="PBP_dimer_sf"/>
</dbReference>
<comment type="caution">
    <text evidence="14">Lacks conserved residue(s) required for the propagation of feature annotation.</text>
</comment>
<dbReference type="InterPro" id="IPR001460">
    <property type="entry name" value="PCN-bd_Tpept"/>
</dbReference>
<evidence type="ECO:0000256" key="1">
    <source>
        <dbReference type="ARBA" id="ARBA00004167"/>
    </source>
</evidence>
<evidence type="ECO:0000256" key="4">
    <source>
        <dbReference type="ARBA" id="ARBA00022519"/>
    </source>
</evidence>
<evidence type="ECO:0000256" key="2">
    <source>
        <dbReference type="ARBA" id="ARBA00004236"/>
    </source>
</evidence>
<comment type="similarity">
    <text evidence="14">Belongs to the transpeptidase family. MrdA subfamily.</text>
</comment>
<keyword evidence="19" id="KW-1185">Reference proteome</keyword>
<dbReference type="HAMAP" id="MF_02081">
    <property type="entry name" value="MrdA_transpept"/>
    <property type="match status" value="1"/>
</dbReference>
<evidence type="ECO:0000256" key="5">
    <source>
        <dbReference type="ARBA" id="ARBA00022645"/>
    </source>
</evidence>
<organism evidence="18 19">
    <name type="scientific">Formosimonas limnophila</name>
    <dbReference type="NCBI Taxonomy" id="1384487"/>
    <lineage>
        <taxon>Bacteria</taxon>
        <taxon>Pseudomonadati</taxon>
        <taxon>Pseudomonadota</taxon>
        <taxon>Betaproteobacteria</taxon>
        <taxon>Burkholderiales</taxon>
        <taxon>Burkholderiaceae</taxon>
        <taxon>Formosimonas</taxon>
    </lineage>
</organism>
<dbReference type="GO" id="GO:0005886">
    <property type="term" value="C:plasma membrane"/>
    <property type="evidence" value="ECO:0007669"/>
    <property type="project" value="UniProtKB-SubCell"/>
</dbReference>
<evidence type="ECO:0000256" key="12">
    <source>
        <dbReference type="ARBA" id="ARBA00023136"/>
    </source>
</evidence>
<dbReference type="NCBIfam" id="TIGR03423">
    <property type="entry name" value="pbp2_mrdA"/>
    <property type="match status" value="1"/>
</dbReference>
<dbReference type="GO" id="GO:0008360">
    <property type="term" value="P:regulation of cell shape"/>
    <property type="evidence" value="ECO:0007669"/>
    <property type="project" value="UniProtKB-KW"/>
</dbReference>
<dbReference type="Pfam" id="PF00905">
    <property type="entry name" value="Transpeptidase"/>
    <property type="match status" value="1"/>
</dbReference>
<evidence type="ECO:0000256" key="14">
    <source>
        <dbReference type="HAMAP-Rule" id="MF_02081"/>
    </source>
</evidence>
<evidence type="ECO:0000313" key="18">
    <source>
        <dbReference type="EMBL" id="GHA77145.1"/>
    </source>
</evidence>
<dbReference type="EC" id="3.4.16.4" evidence="14"/>
<dbReference type="GO" id="GO:0009252">
    <property type="term" value="P:peptidoglycan biosynthetic process"/>
    <property type="evidence" value="ECO:0007669"/>
    <property type="project" value="UniProtKB-UniRule"/>
</dbReference>
<keyword evidence="6 14" id="KW-0645">Protease</keyword>
<dbReference type="PANTHER" id="PTHR30627:SF2">
    <property type="entry name" value="PEPTIDOGLYCAN D,D-TRANSPEPTIDASE MRDA"/>
    <property type="match status" value="1"/>
</dbReference>
<keyword evidence="7 14" id="KW-0812">Transmembrane</keyword>
<comment type="caution">
    <text evidence="18">The sequence shown here is derived from an EMBL/GenBank/DDBJ whole genome shotgun (WGS) entry which is preliminary data.</text>
</comment>
<reference evidence="18" key="2">
    <citation type="submission" date="2020-09" db="EMBL/GenBank/DDBJ databases">
        <authorList>
            <person name="Sun Q."/>
            <person name="Kim S."/>
        </authorList>
    </citation>
    <scope>NUCLEOTIDE SEQUENCE</scope>
    <source>
        <strain evidence="18">KCTC 32501</strain>
    </source>
</reference>
<evidence type="ECO:0000313" key="19">
    <source>
        <dbReference type="Proteomes" id="UP000614287"/>
    </source>
</evidence>
<keyword evidence="10 14" id="KW-0573">Peptidoglycan synthesis</keyword>